<feature type="compositionally biased region" description="Acidic residues" evidence="1">
    <location>
        <begin position="432"/>
        <end position="453"/>
    </location>
</feature>
<organism evidence="4 5">
    <name type="scientific">Rhynchospora breviuscula</name>
    <dbReference type="NCBI Taxonomy" id="2022672"/>
    <lineage>
        <taxon>Eukaryota</taxon>
        <taxon>Viridiplantae</taxon>
        <taxon>Streptophyta</taxon>
        <taxon>Embryophyta</taxon>
        <taxon>Tracheophyta</taxon>
        <taxon>Spermatophyta</taxon>
        <taxon>Magnoliopsida</taxon>
        <taxon>Liliopsida</taxon>
        <taxon>Poales</taxon>
        <taxon>Cyperaceae</taxon>
        <taxon>Cyperoideae</taxon>
        <taxon>Rhynchosporeae</taxon>
        <taxon>Rhynchospora</taxon>
    </lineage>
</organism>
<dbReference type="EMBL" id="JAMQYH010000003">
    <property type="protein sequence ID" value="KAJ1693089.1"/>
    <property type="molecule type" value="Genomic_DNA"/>
</dbReference>
<proteinExistence type="predicted"/>
<evidence type="ECO:0000256" key="1">
    <source>
        <dbReference type="SAM" id="MobiDB-lite"/>
    </source>
</evidence>
<dbReference type="InterPro" id="IPR053781">
    <property type="entry name" value="F-box_AtFBL13-like"/>
</dbReference>
<dbReference type="Gene3D" id="1.20.1280.50">
    <property type="match status" value="1"/>
</dbReference>
<dbReference type="SUPFAM" id="SSF52047">
    <property type="entry name" value="RNI-like"/>
    <property type="match status" value="1"/>
</dbReference>
<reference evidence="4" key="1">
    <citation type="journal article" date="2022" name="Cell">
        <title>Repeat-based holocentromeres influence genome architecture and karyotype evolution.</title>
        <authorList>
            <person name="Hofstatter P.G."/>
            <person name="Thangavel G."/>
            <person name="Lux T."/>
            <person name="Neumann P."/>
            <person name="Vondrak T."/>
            <person name="Novak P."/>
            <person name="Zhang M."/>
            <person name="Costa L."/>
            <person name="Castellani M."/>
            <person name="Scott A."/>
            <person name="Toegelov H."/>
            <person name="Fuchs J."/>
            <person name="Mata-Sucre Y."/>
            <person name="Dias Y."/>
            <person name="Vanzela A.L.L."/>
            <person name="Huettel B."/>
            <person name="Almeida C.C.S."/>
            <person name="Simkova H."/>
            <person name="Souza G."/>
            <person name="Pedrosa-Harand A."/>
            <person name="Macas J."/>
            <person name="Mayer K.F.X."/>
            <person name="Houben A."/>
            <person name="Marques A."/>
        </authorList>
    </citation>
    <scope>NUCLEOTIDE SEQUENCE</scope>
    <source>
        <strain evidence="4">RhyBre1mFocal</strain>
    </source>
</reference>
<keyword evidence="5" id="KW-1185">Reference proteome</keyword>
<name>A0A9Q0HNZ9_9POAL</name>
<evidence type="ECO:0000259" key="2">
    <source>
        <dbReference type="Pfam" id="PF00646"/>
    </source>
</evidence>
<feature type="region of interest" description="Disordered" evidence="1">
    <location>
        <begin position="400"/>
        <end position="453"/>
    </location>
</feature>
<dbReference type="InterPro" id="IPR032675">
    <property type="entry name" value="LRR_dom_sf"/>
</dbReference>
<dbReference type="CDD" id="cd22160">
    <property type="entry name" value="F-box_AtFBL13-like"/>
    <property type="match status" value="1"/>
</dbReference>
<feature type="domain" description="F-box" evidence="2">
    <location>
        <begin position="7"/>
        <end position="46"/>
    </location>
</feature>
<evidence type="ECO:0000259" key="3">
    <source>
        <dbReference type="Pfam" id="PF24758"/>
    </source>
</evidence>
<gene>
    <name evidence="4" type="ORF">LUZ63_009787</name>
</gene>
<feature type="compositionally biased region" description="Acidic residues" evidence="1">
    <location>
        <begin position="400"/>
        <end position="423"/>
    </location>
</feature>
<dbReference type="InterPro" id="IPR036047">
    <property type="entry name" value="F-box-like_dom_sf"/>
</dbReference>
<dbReference type="AlphaFoldDB" id="A0A9Q0HNZ9"/>
<dbReference type="PANTHER" id="PTHR31900">
    <property type="entry name" value="F-BOX/RNI SUPERFAMILY PROTEIN-RELATED"/>
    <property type="match status" value="1"/>
</dbReference>
<dbReference type="Pfam" id="PF00646">
    <property type="entry name" value="F-box"/>
    <property type="match status" value="1"/>
</dbReference>
<evidence type="ECO:0008006" key="6">
    <source>
        <dbReference type="Google" id="ProtNLM"/>
    </source>
</evidence>
<accession>A0A9Q0HNZ9</accession>
<evidence type="ECO:0000313" key="5">
    <source>
        <dbReference type="Proteomes" id="UP001151287"/>
    </source>
</evidence>
<dbReference type="PANTHER" id="PTHR31900:SF30">
    <property type="entry name" value="SUPERFAMILY PROTEIN, PUTATIVE-RELATED"/>
    <property type="match status" value="1"/>
</dbReference>
<dbReference type="InterPro" id="IPR050232">
    <property type="entry name" value="FBL13/AtMIF1-like"/>
</dbReference>
<sequence>MRGADRISELHDTLLTQILSYLPTKEAVQTCLLSKRWRNVWASVPVLDFDFADFWSDDIFSPGQNVTYASFSGKIVTKVSKQSECHDNFVRYIDTVLALREAQPVDKFRLVWQYQVKPYQNHPVRRWILHVLKQRPRVLSIYVQPNAVSVKVPMEPFTCSSLEEMKLQVDVDVNIETRPQVLDPVSVSLPNLRKLNLGYFAIEADFMSNLLVGCPNLGELELDSDFYPESPVFGSLHMSCQTVGFVFKNMSSLVKARVCFLAVDHLNWKFSKSESKILNSLLGVTHLDVVLFGSHAKDMLEHALKNCTIFQNLKAAHFESFKGYLYGYIGMIDRLVLHAPFLEDLAFYCCEDKSDVFELLKAVREVIGDRGNCRLKHTYGAVDELEQLYMQYCKLFDKFEEDEDEDEEEEEEEEEQIEEEDAGGGEALLEQEAGEDGEADHLEEEDEQDDVQQ</sequence>
<dbReference type="InterPro" id="IPR055411">
    <property type="entry name" value="LRR_FXL15/At3g58940/PEG3-like"/>
</dbReference>
<dbReference type="SUPFAM" id="SSF81383">
    <property type="entry name" value="F-box domain"/>
    <property type="match status" value="1"/>
</dbReference>
<dbReference type="Pfam" id="PF24758">
    <property type="entry name" value="LRR_At5g56370"/>
    <property type="match status" value="1"/>
</dbReference>
<dbReference type="OrthoDB" id="604469at2759"/>
<comment type="caution">
    <text evidence="4">The sequence shown here is derived from an EMBL/GenBank/DDBJ whole genome shotgun (WGS) entry which is preliminary data.</text>
</comment>
<dbReference type="Gene3D" id="3.80.10.10">
    <property type="entry name" value="Ribonuclease Inhibitor"/>
    <property type="match status" value="1"/>
</dbReference>
<dbReference type="Proteomes" id="UP001151287">
    <property type="component" value="Unassembled WGS sequence"/>
</dbReference>
<feature type="domain" description="F-box/LRR-repeat protein 15/At3g58940/PEG3-like LRR" evidence="3">
    <location>
        <begin position="125"/>
        <end position="246"/>
    </location>
</feature>
<protein>
    <recommendedName>
        <fullName evidence="6">F-box domain-containing protein</fullName>
    </recommendedName>
</protein>
<dbReference type="InterPro" id="IPR001810">
    <property type="entry name" value="F-box_dom"/>
</dbReference>
<evidence type="ECO:0000313" key="4">
    <source>
        <dbReference type="EMBL" id="KAJ1693089.1"/>
    </source>
</evidence>